<dbReference type="OrthoDB" id="10017208at2759"/>
<feature type="transmembrane region" description="Helical" evidence="7">
    <location>
        <begin position="95"/>
        <end position="119"/>
    </location>
</feature>
<evidence type="ECO:0000256" key="6">
    <source>
        <dbReference type="SAM" id="MobiDB-lite"/>
    </source>
</evidence>
<name>A0A9W9LYA3_9EURO</name>
<reference evidence="9" key="1">
    <citation type="submission" date="2022-11" db="EMBL/GenBank/DDBJ databases">
        <authorList>
            <person name="Petersen C."/>
        </authorList>
    </citation>
    <scope>NUCLEOTIDE SEQUENCE</scope>
    <source>
        <strain evidence="9">IBT 21917</strain>
    </source>
</reference>
<accession>A0A9W9LYA3</accession>
<dbReference type="PANTHER" id="PTHR33048">
    <property type="entry name" value="PTH11-LIKE INTEGRAL MEMBRANE PROTEIN (AFU_ORTHOLOGUE AFUA_5G11245)"/>
    <property type="match status" value="1"/>
</dbReference>
<comment type="caution">
    <text evidence="9">The sequence shown here is derived from an EMBL/GenBank/DDBJ whole genome shotgun (WGS) entry which is preliminary data.</text>
</comment>
<evidence type="ECO:0000256" key="4">
    <source>
        <dbReference type="ARBA" id="ARBA00023136"/>
    </source>
</evidence>
<dbReference type="InterPro" id="IPR052337">
    <property type="entry name" value="SAT4-like"/>
</dbReference>
<reference evidence="9" key="2">
    <citation type="journal article" date="2023" name="IMA Fungus">
        <title>Comparative genomic study of the Penicillium genus elucidates a diverse pangenome and 15 lateral gene transfer events.</title>
        <authorList>
            <person name="Petersen C."/>
            <person name="Sorensen T."/>
            <person name="Nielsen M.R."/>
            <person name="Sondergaard T.E."/>
            <person name="Sorensen J.L."/>
            <person name="Fitzpatrick D.A."/>
            <person name="Frisvad J.C."/>
            <person name="Nielsen K.L."/>
        </authorList>
    </citation>
    <scope>NUCLEOTIDE SEQUENCE</scope>
    <source>
        <strain evidence="9">IBT 21917</strain>
    </source>
</reference>
<comment type="similarity">
    <text evidence="5">Belongs to the SAT4 family.</text>
</comment>
<feature type="compositionally biased region" description="Polar residues" evidence="6">
    <location>
        <begin position="317"/>
        <end position="330"/>
    </location>
</feature>
<dbReference type="Proteomes" id="UP001146351">
    <property type="component" value="Unassembled WGS sequence"/>
</dbReference>
<feature type="transmembrane region" description="Helical" evidence="7">
    <location>
        <begin position="209"/>
        <end position="232"/>
    </location>
</feature>
<sequence length="360" mass="40164">MGWVHNLHESDPNSQIPRVIAISLVFSIVAFLAVCLRFYVRFHTRRVPWYDDYSALLGSLLTLAYASIMIAQTRWGQGLTARYLPPENVEMFSKIQYAGGPVYTLDLLFFKLALLTSYLRIGGFVSTYRKIIVGVIAAVVLNQLICTLVMCLVCLPVAKQWNPNLDGRCLNQVQFYYGLAGTSIGFDVMIIILPLPVLWRLRLGLKEKVVLTFIFVLGFFVTIIQIIRILSVKNLKTYTDSKDLILWSIIEVSLGAIISCIPTYGPLFKAFASTVSSYRHRSNPTSYPLTATPRGATPAPKSKSGNTKGVDQDDIQTETLVTSSQDTWNGGSDADSARHILHEPGPLHIQTRTEVTVERD</sequence>
<dbReference type="PANTHER" id="PTHR33048:SF64">
    <property type="entry name" value="INTEGRAL MEMBRANE PROTEIN"/>
    <property type="match status" value="1"/>
</dbReference>
<feature type="region of interest" description="Disordered" evidence="6">
    <location>
        <begin position="284"/>
        <end position="360"/>
    </location>
</feature>
<dbReference type="Pfam" id="PF20684">
    <property type="entry name" value="Fung_rhodopsin"/>
    <property type="match status" value="1"/>
</dbReference>
<keyword evidence="10" id="KW-1185">Reference proteome</keyword>
<keyword evidence="2 7" id="KW-0812">Transmembrane</keyword>
<evidence type="ECO:0000313" key="10">
    <source>
        <dbReference type="Proteomes" id="UP001146351"/>
    </source>
</evidence>
<evidence type="ECO:0000256" key="5">
    <source>
        <dbReference type="ARBA" id="ARBA00038359"/>
    </source>
</evidence>
<keyword evidence="4 7" id="KW-0472">Membrane</keyword>
<dbReference type="GO" id="GO:0016020">
    <property type="term" value="C:membrane"/>
    <property type="evidence" value="ECO:0007669"/>
    <property type="project" value="UniProtKB-SubCell"/>
</dbReference>
<feature type="transmembrane region" description="Helical" evidence="7">
    <location>
        <begin position="20"/>
        <end position="40"/>
    </location>
</feature>
<dbReference type="AlphaFoldDB" id="A0A9W9LYA3"/>
<evidence type="ECO:0000256" key="7">
    <source>
        <dbReference type="SAM" id="Phobius"/>
    </source>
</evidence>
<feature type="domain" description="Rhodopsin" evidence="8">
    <location>
        <begin position="36"/>
        <end position="269"/>
    </location>
</feature>
<feature type="transmembrane region" description="Helical" evidence="7">
    <location>
        <begin position="175"/>
        <end position="197"/>
    </location>
</feature>
<protein>
    <recommendedName>
        <fullName evidence="8">Rhodopsin domain-containing protein</fullName>
    </recommendedName>
</protein>
<evidence type="ECO:0000256" key="1">
    <source>
        <dbReference type="ARBA" id="ARBA00004141"/>
    </source>
</evidence>
<evidence type="ECO:0000259" key="8">
    <source>
        <dbReference type="Pfam" id="PF20684"/>
    </source>
</evidence>
<feature type="transmembrane region" description="Helical" evidence="7">
    <location>
        <begin position="52"/>
        <end position="75"/>
    </location>
</feature>
<organism evidence="9 10">
    <name type="scientific">Penicillium capsulatum</name>
    <dbReference type="NCBI Taxonomy" id="69766"/>
    <lineage>
        <taxon>Eukaryota</taxon>
        <taxon>Fungi</taxon>
        <taxon>Dikarya</taxon>
        <taxon>Ascomycota</taxon>
        <taxon>Pezizomycotina</taxon>
        <taxon>Eurotiomycetes</taxon>
        <taxon>Eurotiomycetidae</taxon>
        <taxon>Eurotiales</taxon>
        <taxon>Aspergillaceae</taxon>
        <taxon>Penicillium</taxon>
    </lineage>
</organism>
<feature type="transmembrane region" description="Helical" evidence="7">
    <location>
        <begin position="244"/>
        <end position="264"/>
    </location>
</feature>
<evidence type="ECO:0000256" key="3">
    <source>
        <dbReference type="ARBA" id="ARBA00022989"/>
    </source>
</evidence>
<evidence type="ECO:0000313" key="9">
    <source>
        <dbReference type="EMBL" id="KAJ5182546.1"/>
    </source>
</evidence>
<comment type="subcellular location">
    <subcellularLocation>
        <location evidence="1">Membrane</location>
        <topology evidence="1">Multi-pass membrane protein</topology>
    </subcellularLocation>
</comment>
<evidence type="ECO:0000256" key="2">
    <source>
        <dbReference type="ARBA" id="ARBA00022692"/>
    </source>
</evidence>
<dbReference type="InterPro" id="IPR049326">
    <property type="entry name" value="Rhodopsin_dom_fungi"/>
</dbReference>
<keyword evidence="3 7" id="KW-1133">Transmembrane helix</keyword>
<dbReference type="EMBL" id="JAPQKO010000001">
    <property type="protein sequence ID" value="KAJ5182546.1"/>
    <property type="molecule type" value="Genomic_DNA"/>
</dbReference>
<gene>
    <name evidence="9" type="ORF">N7492_000162</name>
</gene>
<proteinExistence type="inferred from homology"/>
<feature type="transmembrane region" description="Helical" evidence="7">
    <location>
        <begin position="131"/>
        <end position="155"/>
    </location>
</feature>